<reference evidence="4" key="2">
    <citation type="submission" date="2020-09" db="EMBL/GenBank/DDBJ databases">
        <authorList>
            <person name="Sun Q."/>
            <person name="Kim S."/>
        </authorList>
    </citation>
    <scope>NUCLEOTIDE SEQUENCE</scope>
    <source>
        <strain evidence="4">KCTC 12711</strain>
    </source>
</reference>
<dbReference type="EMBL" id="BMXA01000001">
    <property type="protein sequence ID" value="GHA01532.1"/>
    <property type="molecule type" value="Genomic_DNA"/>
</dbReference>
<evidence type="ECO:0008006" key="6">
    <source>
        <dbReference type="Google" id="ProtNLM"/>
    </source>
</evidence>
<dbReference type="Pfam" id="PF03807">
    <property type="entry name" value="F420_oxidored"/>
    <property type="match status" value="1"/>
</dbReference>
<dbReference type="AlphaFoldDB" id="A0A918VJN6"/>
<dbReference type="InterPro" id="IPR036291">
    <property type="entry name" value="NAD(P)-bd_dom_sf"/>
</dbReference>
<dbReference type="Gene3D" id="3.40.50.720">
    <property type="entry name" value="NAD(P)-binding Rossmann-like Domain"/>
    <property type="match status" value="1"/>
</dbReference>
<dbReference type="InterPro" id="IPR008927">
    <property type="entry name" value="6-PGluconate_DH-like_C_sf"/>
</dbReference>
<reference evidence="4" key="1">
    <citation type="journal article" date="2014" name="Int. J. Syst. Evol. Microbiol.">
        <title>Complete genome sequence of Corynebacterium casei LMG S-19264T (=DSM 44701T), isolated from a smear-ripened cheese.</title>
        <authorList>
            <consortium name="US DOE Joint Genome Institute (JGI-PGF)"/>
            <person name="Walter F."/>
            <person name="Albersmeier A."/>
            <person name="Kalinowski J."/>
            <person name="Ruckert C."/>
        </authorList>
    </citation>
    <scope>NUCLEOTIDE SEQUENCE</scope>
    <source>
        <strain evidence="4">KCTC 12711</strain>
    </source>
</reference>
<feature type="domain" description="DUF2520" evidence="3">
    <location>
        <begin position="148"/>
        <end position="271"/>
    </location>
</feature>
<dbReference type="PANTHER" id="PTHR40459:SF1">
    <property type="entry name" value="CONSERVED HYPOTHETICAL ALANINE AND LEUCINE RICH PROTEIN"/>
    <property type="match status" value="1"/>
</dbReference>
<proteinExistence type="predicted"/>
<dbReference type="SUPFAM" id="SSF48179">
    <property type="entry name" value="6-phosphogluconate dehydrogenase C-terminal domain-like"/>
    <property type="match status" value="1"/>
</dbReference>
<evidence type="ECO:0000313" key="5">
    <source>
        <dbReference type="Proteomes" id="UP000614811"/>
    </source>
</evidence>
<comment type="caution">
    <text evidence="4">The sequence shown here is derived from an EMBL/GenBank/DDBJ whole genome shotgun (WGS) entry which is preliminary data.</text>
</comment>
<keyword evidence="5" id="KW-1185">Reference proteome</keyword>
<dbReference type="SUPFAM" id="SSF51735">
    <property type="entry name" value="NAD(P)-binding Rossmann-fold domains"/>
    <property type="match status" value="1"/>
</dbReference>
<accession>A0A918VJN6</accession>
<protein>
    <recommendedName>
        <fullName evidence="6">DUF2520 domain-containing protein</fullName>
    </recommendedName>
</protein>
<evidence type="ECO:0000313" key="4">
    <source>
        <dbReference type="EMBL" id="GHA01532.1"/>
    </source>
</evidence>
<dbReference type="InterPro" id="IPR037108">
    <property type="entry name" value="TM1727-like_C_sf"/>
</dbReference>
<evidence type="ECO:0000259" key="2">
    <source>
        <dbReference type="Pfam" id="PF03807"/>
    </source>
</evidence>
<dbReference type="RefSeq" id="WP_189398733.1">
    <property type="nucleotide sequence ID" value="NZ_BMXA01000001.1"/>
</dbReference>
<dbReference type="PANTHER" id="PTHR40459">
    <property type="entry name" value="CONSERVED HYPOTHETICAL ALANINE AND LEUCINE RICH PROTEIN"/>
    <property type="match status" value="1"/>
</dbReference>
<keyword evidence="1" id="KW-0560">Oxidoreductase</keyword>
<evidence type="ECO:0000259" key="3">
    <source>
        <dbReference type="Pfam" id="PF10728"/>
    </source>
</evidence>
<dbReference type="Gene3D" id="1.10.1040.20">
    <property type="entry name" value="ProC-like, C-terminal domain"/>
    <property type="match status" value="1"/>
</dbReference>
<sequence length="301" mass="32686">MESLAGKNIAVVGAEDFGLAIAQSFQKQKATVFLTGPNTTLIAEKAKKLNIRTDVQPMLNAVVSADLVLLAVPEAEIESTCKILAINLKKGAVIAHFSKVLDSTALESAHKKSGVHVCSLYPVNKFYDLEASQRILNNRLHRSYLYGEGDRAALKITDAMFKLIGFVPMTISRESKPKYHAASVIASDYLTVLLEASMRIASSTGVDGKLYWRSIQPLVKGTLESILQRGFDSTLGGPIMGGDTNTVANHLTALEHVSSNLPTLYANLGKHVLAHATQHNRLDKSTILKLHTVLNDVDIKK</sequence>
<dbReference type="Proteomes" id="UP000614811">
    <property type="component" value="Unassembled WGS sequence"/>
</dbReference>
<dbReference type="Pfam" id="PF10728">
    <property type="entry name" value="DUF2520"/>
    <property type="match status" value="1"/>
</dbReference>
<gene>
    <name evidence="4" type="ORF">GCM10008090_08350</name>
</gene>
<dbReference type="GO" id="GO:0016491">
    <property type="term" value="F:oxidoreductase activity"/>
    <property type="evidence" value="ECO:0007669"/>
    <property type="project" value="UniProtKB-KW"/>
</dbReference>
<dbReference type="InterPro" id="IPR018931">
    <property type="entry name" value="DUF2520"/>
</dbReference>
<dbReference type="InterPro" id="IPR028939">
    <property type="entry name" value="P5C_Rdtase_cat_N"/>
</dbReference>
<name>A0A918VJN6_9GAMM</name>
<feature type="domain" description="Pyrroline-5-carboxylate reductase catalytic N-terminal" evidence="2">
    <location>
        <begin position="9"/>
        <end position="93"/>
    </location>
</feature>
<evidence type="ECO:0000256" key="1">
    <source>
        <dbReference type="ARBA" id="ARBA00023002"/>
    </source>
</evidence>
<organism evidence="4 5">
    <name type="scientific">Arenicella chitinivorans</name>
    <dbReference type="NCBI Taxonomy" id="1329800"/>
    <lineage>
        <taxon>Bacteria</taxon>
        <taxon>Pseudomonadati</taxon>
        <taxon>Pseudomonadota</taxon>
        <taxon>Gammaproteobacteria</taxon>
        <taxon>Arenicellales</taxon>
        <taxon>Arenicellaceae</taxon>
        <taxon>Arenicella</taxon>
    </lineage>
</organism>